<dbReference type="Proteomes" id="UP001152484">
    <property type="component" value="Unassembled WGS sequence"/>
</dbReference>
<gene>
    <name evidence="2" type="ORF">CEURO_LOCUS6835</name>
</gene>
<dbReference type="EMBL" id="CAMAPE010000010">
    <property type="protein sequence ID" value="CAH9078602.1"/>
    <property type="molecule type" value="Genomic_DNA"/>
</dbReference>
<feature type="region of interest" description="Disordered" evidence="1">
    <location>
        <begin position="1"/>
        <end position="35"/>
    </location>
</feature>
<proteinExistence type="predicted"/>
<evidence type="ECO:0000313" key="2">
    <source>
        <dbReference type="EMBL" id="CAH9078602.1"/>
    </source>
</evidence>
<feature type="compositionally biased region" description="Basic and acidic residues" evidence="1">
    <location>
        <begin position="10"/>
        <end position="25"/>
    </location>
</feature>
<evidence type="ECO:0000256" key="1">
    <source>
        <dbReference type="SAM" id="MobiDB-lite"/>
    </source>
</evidence>
<dbReference type="AlphaFoldDB" id="A0A9P1E4X4"/>
<name>A0A9P1E4X4_CUSEU</name>
<accession>A0A9P1E4X4</accession>
<keyword evidence="3" id="KW-1185">Reference proteome</keyword>
<sequence length="161" mass="18132">MNLDPIYSIKNEESDGKSLREKETDCSVETGDDSSWPHFEEEDYIVFCFSEDGEIHAMEDRKSEPSNNLPSTNKKLRHVSRKLKYGENEEKNYSGSYRDIVLSFEKGEESGSGDTDAEWEGEEGTKETICPREEEGILEPSGSSAYDHPSNASRGSFAFPV</sequence>
<evidence type="ECO:0000313" key="3">
    <source>
        <dbReference type="Proteomes" id="UP001152484"/>
    </source>
</evidence>
<feature type="region of interest" description="Disordered" evidence="1">
    <location>
        <begin position="106"/>
        <end position="161"/>
    </location>
</feature>
<dbReference type="OrthoDB" id="1911716at2759"/>
<protein>
    <submittedName>
        <fullName evidence="2">Uncharacterized protein</fullName>
    </submittedName>
</protein>
<organism evidence="2 3">
    <name type="scientific">Cuscuta europaea</name>
    <name type="common">European dodder</name>
    <dbReference type="NCBI Taxonomy" id="41803"/>
    <lineage>
        <taxon>Eukaryota</taxon>
        <taxon>Viridiplantae</taxon>
        <taxon>Streptophyta</taxon>
        <taxon>Embryophyta</taxon>
        <taxon>Tracheophyta</taxon>
        <taxon>Spermatophyta</taxon>
        <taxon>Magnoliopsida</taxon>
        <taxon>eudicotyledons</taxon>
        <taxon>Gunneridae</taxon>
        <taxon>Pentapetalae</taxon>
        <taxon>asterids</taxon>
        <taxon>lamiids</taxon>
        <taxon>Solanales</taxon>
        <taxon>Convolvulaceae</taxon>
        <taxon>Cuscuteae</taxon>
        <taxon>Cuscuta</taxon>
        <taxon>Cuscuta subgen. Cuscuta</taxon>
    </lineage>
</organism>
<feature type="compositionally biased region" description="Basic and acidic residues" evidence="1">
    <location>
        <begin position="123"/>
        <end position="135"/>
    </location>
</feature>
<comment type="caution">
    <text evidence="2">The sequence shown here is derived from an EMBL/GenBank/DDBJ whole genome shotgun (WGS) entry which is preliminary data.</text>
</comment>
<reference evidence="2" key="1">
    <citation type="submission" date="2022-07" db="EMBL/GenBank/DDBJ databases">
        <authorList>
            <person name="Macas J."/>
            <person name="Novak P."/>
            <person name="Neumann P."/>
        </authorList>
    </citation>
    <scope>NUCLEOTIDE SEQUENCE</scope>
</reference>